<dbReference type="AlphaFoldDB" id="A0A8H8Z355"/>
<dbReference type="Gene3D" id="6.10.250.3150">
    <property type="match status" value="1"/>
</dbReference>
<dbReference type="SUPFAM" id="SSF51261">
    <property type="entry name" value="Duplicated hybrid motif"/>
    <property type="match status" value="1"/>
</dbReference>
<dbReference type="OrthoDB" id="9784703at2"/>
<gene>
    <name evidence="2" type="ORF">NMYAN_50082</name>
</gene>
<dbReference type="GO" id="GO:0004222">
    <property type="term" value="F:metalloendopeptidase activity"/>
    <property type="evidence" value="ECO:0007669"/>
    <property type="project" value="TreeGrafter"/>
</dbReference>
<dbReference type="Pfam" id="PF01551">
    <property type="entry name" value="Peptidase_M23"/>
    <property type="match status" value="1"/>
</dbReference>
<sequence length="407" mass="46403">MMYHRASILMRQILTCIFALICTSLLYANPQATKDNLKQLQSHIKSLQKDLASKEVSKSEAADALRSSERAISENNRILAKLSQRHIEANNSLSRLLDQSRQIQDEIKLHQTSLGTMLYYQYLNGQQDYLRLLLSQQDPNQIARNLYYYGYLKRARLENINALRDQHEQLEILTRQSREKMEEIAQIQADQAKRKLQLEQEKIKREKVLANLSKEITLQQQEISKLKNDEQRLANLIKEINKLLAQKKSERTTSSHAPPHSLHNRTLPDASGSGRTFASLKGQLRLPVRGELVHRFNSPRQEGGVKWRGLFIRSPNGGEVKAIAGGQVVFADWLRGFGNLMILDHGNGYMSLYGYNETIYKRVGDSVQGGDTIAAVGNSGGHRESGLYFELRHQGTPFDPLTWVKIE</sequence>
<dbReference type="Proteomes" id="UP000601736">
    <property type="component" value="Unassembled WGS sequence"/>
</dbReference>
<evidence type="ECO:0000313" key="2">
    <source>
        <dbReference type="EMBL" id="CAE6514382.1"/>
    </source>
</evidence>
<accession>A0A8H8Z355</accession>
<feature type="domain" description="M23ase beta-sheet core" evidence="1">
    <location>
        <begin position="307"/>
        <end position="400"/>
    </location>
</feature>
<dbReference type="CDD" id="cd12797">
    <property type="entry name" value="M23_peptidase"/>
    <property type="match status" value="1"/>
</dbReference>
<keyword evidence="2" id="KW-0378">Hydrolase</keyword>
<dbReference type="InterPro" id="IPR050570">
    <property type="entry name" value="Cell_wall_metabolism_enzyme"/>
</dbReference>
<proteinExistence type="predicted"/>
<dbReference type="PANTHER" id="PTHR21666:SF270">
    <property type="entry name" value="MUREIN HYDROLASE ACTIVATOR ENVC"/>
    <property type="match status" value="1"/>
</dbReference>
<dbReference type="Gene3D" id="2.70.70.10">
    <property type="entry name" value="Glucose Permease (Domain IIA)"/>
    <property type="match status" value="1"/>
</dbReference>
<protein>
    <submittedName>
        <fullName evidence="2">Septal ring factor EnvC, activator of murein hydrolases AmiA and AmiB</fullName>
    </submittedName>
</protein>
<reference evidence="2" key="1">
    <citation type="submission" date="2021-02" db="EMBL/GenBank/DDBJ databases">
        <authorList>
            <person name="Han P."/>
        </authorList>
    </citation>
    <scope>NUCLEOTIDE SEQUENCE</scope>
    <source>
        <strain evidence="2">Nitrosomonas nitrosa 18-3D</strain>
    </source>
</reference>
<dbReference type="InterPro" id="IPR011055">
    <property type="entry name" value="Dup_hybrid_motif"/>
</dbReference>
<evidence type="ECO:0000259" key="1">
    <source>
        <dbReference type="Pfam" id="PF01551"/>
    </source>
</evidence>
<evidence type="ECO:0000313" key="3">
    <source>
        <dbReference type="Proteomes" id="UP000601736"/>
    </source>
</evidence>
<dbReference type="InterPro" id="IPR016047">
    <property type="entry name" value="M23ase_b-sheet_dom"/>
</dbReference>
<dbReference type="PANTHER" id="PTHR21666">
    <property type="entry name" value="PEPTIDASE-RELATED"/>
    <property type="match status" value="1"/>
</dbReference>
<comment type="caution">
    <text evidence="2">The sequence shown here is derived from an EMBL/GenBank/DDBJ whole genome shotgun (WGS) entry which is preliminary data.</text>
</comment>
<dbReference type="EMBL" id="CAJNAP010000045">
    <property type="protein sequence ID" value="CAE6514382.1"/>
    <property type="molecule type" value="Genomic_DNA"/>
</dbReference>
<dbReference type="FunFam" id="2.70.70.10:FF:000003">
    <property type="entry name" value="Murein hydrolase activator EnvC"/>
    <property type="match status" value="1"/>
</dbReference>
<name>A0A8H8Z355_9PROT</name>
<organism evidence="2 3">
    <name type="scientific">Nitrosomonas nitrosa</name>
    <dbReference type="NCBI Taxonomy" id="52442"/>
    <lineage>
        <taxon>Bacteria</taxon>
        <taxon>Pseudomonadati</taxon>
        <taxon>Pseudomonadota</taxon>
        <taxon>Betaproteobacteria</taxon>
        <taxon>Nitrosomonadales</taxon>
        <taxon>Nitrosomonadaceae</taxon>
        <taxon>Nitrosomonas</taxon>
    </lineage>
</organism>